<keyword evidence="5" id="KW-1185">Reference proteome</keyword>
<accession>A0ABT8DRI8</accession>
<dbReference type="InterPro" id="IPR038186">
    <property type="entry name" value="CHAD_dom_sf"/>
</dbReference>
<reference evidence="4 5" key="1">
    <citation type="submission" date="2023-06" db="EMBL/GenBank/DDBJ databases">
        <title>Pelomonas sp. PFR6 16S ribosomal RNA gene Genome sequencing and assembly.</title>
        <authorList>
            <person name="Woo H."/>
        </authorList>
    </citation>
    <scope>NUCLEOTIDE SEQUENCE [LARGE SCALE GENOMIC DNA]</scope>
    <source>
        <strain evidence="4 5">PFR6</strain>
    </source>
</reference>
<feature type="domain" description="CHAD" evidence="3">
    <location>
        <begin position="214"/>
        <end position="500"/>
    </location>
</feature>
<sequence length="501" mass="54856">MREIELKFQVPAARRAALQAAFAKARRAPLRAHYFDTEDGALARQAIALRLRLEPAGWVQTLKGGGFPNRIEHNVELGHSPEPPRLDIERHRADCPALHAALAAAGERLRERFCIEVQRRILTLRREGAELELAYDLGTLRAGAAREPLTICELEIELKQGPTRALFAEAARRQQRHGLWLDPGSKSARGTRLAEQGNDQAPPARAVAPAVEAGMPAARFARRVIAGCLQQVLANAACVAAGRHHAEDEHLHQLRIGLRRLRIAIEELAELNSGIDPNWAPLLAETFRRLGAGRDAAMLARLARQQLLQAAGAPVLPPAMMRARPGPDDADDAGECVRRAGFQSLLLAIAAFAHGEEEDEAGQAAFEGSVLEALTPRLDELHRRVRRAARRFEAAPAAKQHRARKRLKRLRYLAEFIAPLFRRKAVARYLQALEPAQEALGALNDRVVALHACRGLAGESAGQWFAIGWLAAQHRPGVAAAAAALARAADARPFWRGRPKA</sequence>
<dbReference type="Pfam" id="PF01928">
    <property type="entry name" value="CYTH"/>
    <property type="match status" value="1"/>
</dbReference>
<evidence type="ECO:0000259" key="3">
    <source>
        <dbReference type="PROSITE" id="PS51708"/>
    </source>
</evidence>
<dbReference type="Gene3D" id="1.40.20.10">
    <property type="entry name" value="CHAD domain"/>
    <property type="match status" value="1"/>
</dbReference>
<evidence type="ECO:0000259" key="2">
    <source>
        <dbReference type="PROSITE" id="PS51707"/>
    </source>
</evidence>
<evidence type="ECO:0000256" key="1">
    <source>
        <dbReference type="SAM" id="MobiDB-lite"/>
    </source>
</evidence>
<evidence type="ECO:0000313" key="4">
    <source>
        <dbReference type="EMBL" id="MDN3919549.1"/>
    </source>
</evidence>
<feature type="domain" description="CYTH" evidence="2">
    <location>
        <begin position="1"/>
        <end position="197"/>
    </location>
</feature>
<dbReference type="SMART" id="SM01118">
    <property type="entry name" value="CYTH"/>
    <property type="match status" value="1"/>
</dbReference>
<dbReference type="InterPro" id="IPR033469">
    <property type="entry name" value="CYTH-like_dom_sf"/>
</dbReference>
<dbReference type="PROSITE" id="PS51707">
    <property type="entry name" value="CYTH"/>
    <property type="match status" value="1"/>
</dbReference>
<dbReference type="EMBL" id="JAUHHC010000001">
    <property type="protein sequence ID" value="MDN3919549.1"/>
    <property type="molecule type" value="Genomic_DNA"/>
</dbReference>
<dbReference type="SUPFAM" id="SSF55154">
    <property type="entry name" value="CYTH-like phosphatases"/>
    <property type="match status" value="1"/>
</dbReference>
<dbReference type="Proteomes" id="UP001228044">
    <property type="component" value="Unassembled WGS sequence"/>
</dbReference>
<dbReference type="PANTHER" id="PTHR39569">
    <property type="entry name" value="INORGANIC TRIPHOSPHATASE"/>
    <property type="match status" value="1"/>
</dbReference>
<dbReference type="Pfam" id="PF05235">
    <property type="entry name" value="CHAD"/>
    <property type="match status" value="1"/>
</dbReference>
<dbReference type="RefSeq" id="WP_290357849.1">
    <property type="nucleotide sequence ID" value="NZ_JAUHHC010000001.1"/>
</dbReference>
<dbReference type="Gene3D" id="2.40.320.10">
    <property type="entry name" value="Hypothetical Protein Pfu-838710-001"/>
    <property type="match status" value="1"/>
</dbReference>
<dbReference type="PROSITE" id="PS51708">
    <property type="entry name" value="CHAD"/>
    <property type="match status" value="1"/>
</dbReference>
<dbReference type="InterPro" id="IPR023577">
    <property type="entry name" value="CYTH_domain"/>
</dbReference>
<dbReference type="PANTHER" id="PTHR39569:SF1">
    <property type="entry name" value="INORGANIC TRIPHOSPHATASE"/>
    <property type="match status" value="1"/>
</dbReference>
<dbReference type="SMART" id="SM00880">
    <property type="entry name" value="CHAD"/>
    <property type="match status" value="1"/>
</dbReference>
<feature type="region of interest" description="Disordered" evidence="1">
    <location>
        <begin position="180"/>
        <end position="204"/>
    </location>
</feature>
<dbReference type="InterPro" id="IPR039013">
    <property type="entry name" value="YgiF"/>
</dbReference>
<comment type="caution">
    <text evidence="4">The sequence shown here is derived from an EMBL/GenBank/DDBJ whole genome shotgun (WGS) entry which is preliminary data.</text>
</comment>
<dbReference type="InterPro" id="IPR007899">
    <property type="entry name" value="CHAD_dom"/>
</dbReference>
<protein>
    <submittedName>
        <fullName evidence="4">CHAD domain-containing protein</fullName>
    </submittedName>
</protein>
<gene>
    <name evidence="4" type="ORF">QWJ38_04555</name>
</gene>
<organism evidence="4 5">
    <name type="scientific">Roseateles violae</name>
    <dbReference type="NCBI Taxonomy" id="3058042"/>
    <lineage>
        <taxon>Bacteria</taxon>
        <taxon>Pseudomonadati</taxon>
        <taxon>Pseudomonadota</taxon>
        <taxon>Betaproteobacteria</taxon>
        <taxon>Burkholderiales</taxon>
        <taxon>Sphaerotilaceae</taxon>
        <taxon>Roseateles</taxon>
    </lineage>
</organism>
<proteinExistence type="predicted"/>
<evidence type="ECO:0000313" key="5">
    <source>
        <dbReference type="Proteomes" id="UP001228044"/>
    </source>
</evidence>
<name>A0ABT8DRI8_9BURK</name>